<evidence type="ECO:0000256" key="6">
    <source>
        <dbReference type="ARBA" id="ARBA00047388"/>
    </source>
</evidence>
<sequence length="167" mass="19152">MLAPLLRPQGIFQFARYASTCSSSGKHFLGSVPLKRGDESADASKLSGKPLVLYFSAGWCRSCKMFTPKIREFYENYKGNDLNIVWISRDRSAEDQLEYYKKSMPDWHYVPYGDEIQNLLKKYDVKTIPAVKVVNDNGEVIDDGARMKIEKGETSPEKLVEEWKKNL</sequence>
<name>A0A914YJP5_9BILA</name>
<dbReference type="GO" id="GO:0047134">
    <property type="term" value="F:protein-disulfide reductase [NAD(P)H] activity"/>
    <property type="evidence" value="ECO:0007669"/>
    <property type="project" value="UniProtKB-EC"/>
</dbReference>
<keyword evidence="2" id="KW-0677">Repeat</keyword>
<evidence type="ECO:0000256" key="5">
    <source>
        <dbReference type="ARBA" id="ARBA00025782"/>
    </source>
</evidence>
<organism evidence="9 10">
    <name type="scientific">Panagrolaimus superbus</name>
    <dbReference type="NCBI Taxonomy" id="310955"/>
    <lineage>
        <taxon>Eukaryota</taxon>
        <taxon>Metazoa</taxon>
        <taxon>Ecdysozoa</taxon>
        <taxon>Nematoda</taxon>
        <taxon>Chromadorea</taxon>
        <taxon>Rhabditida</taxon>
        <taxon>Tylenchina</taxon>
        <taxon>Panagrolaimomorpha</taxon>
        <taxon>Panagrolaimoidea</taxon>
        <taxon>Panagrolaimidae</taxon>
        <taxon>Panagrolaimus</taxon>
    </lineage>
</organism>
<comment type="similarity">
    <text evidence="5">Belongs to the nucleoredoxin family.</text>
</comment>
<keyword evidence="3" id="KW-0560">Oxidoreductase</keyword>
<proteinExistence type="inferred from homology"/>
<evidence type="ECO:0000256" key="4">
    <source>
        <dbReference type="ARBA" id="ARBA00023027"/>
    </source>
</evidence>
<dbReference type="InterPro" id="IPR012336">
    <property type="entry name" value="Thioredoxin-like_fold"/>
</dbReference>
<dbReference type="InterPro" id="IPR013766">
    <property type="entry name" value="Thioredoxin_domain"/>
</dbReference>
<dbReference type="Gene3D" id="3.40.30.10">
    <property type="entry name" value="Glutaredoxin"/>
    <property type="match status" value="1"/>
</dbReference>
<evidence type="ECO:0000313" key="10">
    <source>
        <dbReference type="WBParaSite" id="PSU_v2.g19743.t1"/>
    </source>
</evidence>
<evidence type="ECO:0000256" key="3">
    <source>
        <dbReference type="ARBA" id="ARBA00023002"/>
    </source>
</evidence>
<keyword evidence="9" id="KW-1185">Reference proteome</keyword>
<evidence type="ECO:0000259" key="8">
    <source>
        <dbReference type="PROSITE" id="PS51352"/>
    </source>
</evidence>
<dbReference type="AlphaFoldDB" id="A0A914YJP5"/>
<dbReference type="WBParaSite" id="PSU_v2.g19743.t1">
    <property type="protein sequence ID" value="PSU_v2.g19743.t1"/>
    <property type="gene ID" value="PSU_v2.g19743"/>
</dbReference>
<feature type="domain" description="Thioredoxin" evidence="8">
    <location>
        <begin position="5"/>
        <end position="167"/>
    </location>
</feature>
<evidence type="ECO:0000313" key="9">
    <source>
        <dbReference type="Proteomes" id="UP000887577"/>
    </source>
</evidence>
<dbReference type="PANTHER" id="PTHR13871">
    <property type="entry name" value="THIOREDOXIN"/>
    <property type="match status" value="1"/>
</dbReference>
<dbReference type="InterPro" id="IPR052259">
    <property type="entry name" value="Nucleoredoxin-like"/>
</dbReference>
<dbReference type="Proteomes" id="UP000887577">
    <property type="component" value="Unplaced"/>
</dbReference>
<evidence type="ECO:0000256" key="7">
    <source>
        <dbReference type="ARBA" id="ARBA00047804"/>
    </source>
</evidence>
<comment type="catalytic activity">
    <reaction evidence="6">
        <text>[protein]-dithiol + NAD(+) = [protein]-disulfide + NADH + H(+)</text>
        <dbReference type="Rhea" id="RHEA:18749"/>
        <dbReference type="Rhea" id="RHEA-COMP:10593"/>
        <dbReference type="Rhea" id="RHEA-COMP:10594"/>
        <dbReference type="ChEBI" id="CHEBI:15378"/>
        <dbReference type="ChEBI" id="CHEBI:29950"/>
        <dbReference type="ChEBI" id="CHEBI:50058"/>
        <dbReference type="ChEBI" id="CHEBI:57540"/>
        <dbReference type="ChEBI" id="CHEBI:57945"/>
        <dbReference type="EC" id="1.8.1.8"/>
    </reaction>
</comment>
<comment type="catalytic activity">
    <reaction evidence="7">
        <text>[protein]-dithiol + NADP(+) = [protein]-disulfide + NADPH + H(+)</text>
        <dbReference type="Rhea" id="RHEA:18753"/>
        <dbReference type="Rhea" id="RHEA-COMP:10593"/>
        <dbReference type="Rhea" id="RHEA-COMP:10594"/>
        <dbReference type="ChEBI" id="CHEBI:15378"/>
        <dbReference type="ChEBI" id="CHEBI:29950"/>
        <dbReference type="ChEBI" id="CHEBI:50058"/>
        <dbReference type="ChEBI" id="CHEBI:57783"/>
        <dbReference type="ChEBI" id="CHEBI:58349"/>
        <dbReference type="EC" id="1.8.1.8"/>
    </reaction>
</comment>
<dbReference type="PANTHER" id="PTHR13871:SF18">
    <property type="entry name" value="THIOREDOXIN DOMAIN-CONTAINING PROTEIN"/>
    <property type="match status" value="1"/>
</dbReference>
<dbReference type="CDD" id="cd02964">
    <property type="entry name" value="TryX_like_family"/>
    <property type="match status" value="1"/>
</dbReference>
<dbReference type="PROSITE" id="PS51352">
    <property type="entry name" value="THIOREDOXIN_2"/>
    <property type="match status" value="1"/>
</dbReference>
<evidence type="ECO:0000256" key="2">
    <source>
        <dbReference type="ARBA" id="ARBA00022737"/>
    </source>
</evidence>
<reference evidence="10" key="1">
    <citation type="submission" date="2022-11" db="UniProtKB">
        <authorList>
            <consortium name="WormBaseParasite"/>
        </authorList>
    </citation>
    <scope>IDENTIFICATION</scope>
</reference>
<protein>
    <recommendedName>
        <fullName evidence="1">protein-disulfide reductase</fullName>
        <ecNumber evidence="1">1.8.1.8</ecNumber>
    </recommendedName>
</protein>
<dbReference type="EC" id="1.8.1.8" evidence="1"/>
<accession>A0A914YJP5</accession>
<keyword evidence="4" id="KW-0520">NAD</keyword>
<dbReference type="Pfam" id="PF13905">
    <property type="entry name" value="Thioredoxin_8"/>
    <property type="match status" value="1"/>
</dbReference>
<dbReference type="SUPFAM" id="SSF52833">
    <property type="entry name" value="Thioredoxin-like"/>
    <property type="match status" value="1"/>
</dbReference>
<dbReference type="InterPro" id="IPR036249">
    <property type="entry name" value="Thioredoxin-like_sf"/>
</dbReference>
<evidence type="ECO:0000256" key="1">
    <source>
        <dbReference type="ARBA" id="ARBA00012612"/>
    </source>
</evidence>